<sequence>MTAWRESRGSNGSGSFAAGRIRVDSLQGTKAWLPADRRSLRALAEGPPMSGIFINYRVDDDASAAALVDERLRQEFGDGNVFRDSRSLVSGLDFDPELWRRLKMSTVLLALIGPRWLTLSDDTGQRRLDHPRDYVRREIRYALKRDMVVIPLLLNDTSIPRAMELPSDIRQFSRRQFMELRVRSVTVDLNALVAQLALEVPRLAAVPQDAAKPRWYEHPPVGGIDARHTAVYLHGDGHDISGTIIGGDNRA</sequence>
<evidence type="ECO:0000313" key="3">
    <source>
        <dbReference type="Proteomes" id="UP000245410"/>
    </source>
</evidence>
<proteinExistence type="predicted"/>
<dbReference type="InterPro" id="IPR000157">
    <property type="entry name" value="TIR_dom"/>
</dbReference>
<organism evidence="2 3">
    <name type="scientific">Micromonospora acroterricola</name>
    <dbReference type="NCBI Taxonomy" id="2202421"/>
    <lineage>
        <taxon>Bacteria</taxon>
        <taxon>Bacillati</taxon>
        <taxon>Actinomycetota</taxon>
        <taxon>Actinomycetes</taxon>
        <taxon>Micromonosporales</taxon>
        <taxon>Micromonosporaceae</taxon>
        <taxon>Micromonospora</taxon>
    </lineage>
</organism>
<gene>
    <name evidence="2" type="ORF">DKT68_16870</name>
</gene>
<dbReference type="InterPro" id="IPR035897">
    <property type="entry name" value="Toll_tir_struct_dom_sf"/>
</dbReference>
<feature type="domain" description="TIR" evidence="1">
    <location>
        <begin position="48"/>
        <end position="180"/>
    </location>
</feature>
<dbReference type="Pfam" id="PF13676">
    <property type="entry name" value="TIR_2"/>
    <property type="match status" value="1"/>
</dbReference>
<name>A0A317CZS9_9ACTN</name>
<dbReference type="AlphaFoldDB" id="A0A317CZS9"/>
<protein>
    <recommendedName>
        <fullName evidence="1">TIR domain-containing protein</fullName>
    </recommendedName>
</protein>
<dbReference type="PROSITE" id="PS50104">
    <property type="entry name" value="TIR"/>
    <property type="match status" value="1"/>
</dbReference>
<dbReference type="GO" id="GO:0007165">
    <property type="term" value="P:signal transduction"/>
    <property type="evidence" value="ECO:0007669"/>
    <property type="project" value="InterPro"/>
</dbReference>
<evidence type="ECO:0000313" key="2">
    <source>
        <dbReference type="EMBL" id="PWR08111.1"/>
    </source>
</evidence>
<dbReference type="EMBL" id="QGKR01000207">
    <property type="protein sequence ID" value="PWR08111.1"/>
    <property type="molecule type" value="Genomic_DNA"/>
</dbReference>
<evidence type="ECO:0000259" key="1">
    <source>
        <dbReference type="PROSITE" id="PS50104"/>
    </source>
</evidence>
<dbReference type="Proteomes" id="UP000245410">
    <property type="component" value="Unassembled WGS sequence"/>
</dbReference>
<keyword evidence="3" id="KW-1185">Reference proteome</keyword>
<comment type="caution">
    <text evidence="2">The sequence shown here is derived from an EMBL/GenBank/DDBJ whole genome shotgun (WGS) entry which is preliminary data.</text>
</comment>
<dbReference type="Gene3D" id="3.40.50.10140">
    <property type="entry name" value="Toll/interleukin-1 receptor homology (TIR) domain"/>
    <property type="match status" value="1"/>
</dbReference>
<accession>A0A317CZS9</accession>
<dbReference type="SUPFAM" id="SSF52200">
    <property type="entry name" value="Toll/Interleukin receptor TIR domain"/>
    <property type="match status" value="1"/>
</dbReference>
<reference evidence="2 3" key="1">
    <citation type="submission" date="2018-05" db="EMBL/GenBank/DDBJ databases">
        <title>Micromonospora atacamensis sp. nov., a novel actinobacteria isolated from high altitude Atacama Desert soil.</title>
        <authorList>
            <person name="Carro L."/>
            <person name="Golinska P."/>
            <person name="Klenk H.-P."/>
            <person name="Goodfellow M."/>
        </authorList>
    </citation>
    <scope>NUCLEOTIDE SEQUENCE [LARGE SCALE GENOMIC DNA]</scope>
    <source>
        <strain evidence="2 3">5R2A7</strain>
    </source>
</reference>